<dbReference type="GeneID" id="300102651"/>
<gene>
    <name evidence="1" type="ORF">D0Z67_27510</name>
</gene>
<dbReference type="Proteomes" id="UP000292547">
    <property type="component" value="Chromosome"/>
</dbReference>
<evidence type="ECO:0000313" key="1">
    <source>
        <dbReference type="EMBL" id="QBJ93646.1"/>
    </source>
</evidence>
<evidence type="ECO:0000313" key="2">
    <source>
        <dbReference type="Proteomes" id="UP000292547"/>
    </source>
</evidence>
<dbReference type="AlphaFoldDB" id="A0A4V1A079"/>
<dbReference type="RefSeq" id="WP_031179291.1">
    <property type="nucleotide sequence ID" value="NZ_CP032229.1"/>
</dbReference>
<organism evidence="1 2">
    <name type="scientific">Streptomyces seoulensis</name>
    <dbReference type="NCBI Taxonomy" id="73044"/>
    <lineage>
        <taxon>Bacteria</taxon>
        <taxon>Bacillati</taxon>
        <taxon>Actinomycetota</taxon>
        <taxon>Actinomycetes</taxon>
        <taxon>Kitasatosporales</taxon>
        <taxon>Streptomycetaceae</taxon>
        <taxon>Streptomyces</taxon>
    </lineage>
</organism>
<reference evidence="1 2" key="1">
    <citation type="submission" date="2018-08" db="EMBL/GenBank/DDBJ databases">
        <title>The complete genome sequence of Streptomyces seoulensis, a pioneer strain for nickel superoxide dismutase discovery.</title>
        <authorList>
            <person name="Shin J."/>
            <person name="Lee J.-S."/>
            <person name="Lee E.-J."/>
            <person name="Youn H.-D."/>
        </authorList>
    </citation>
    <scope>NUCLEOTIDE SEQUENCE [LARGE SCALE GENOMIC DNA]</scope>
    <source>
        <strain evidence="1 2">KCTC 9819</strain>
    </source>
</reference>
<protein>
    <submittedName>
        <fullName evidence="1">Uncharacterized protein</fullName>
    </submittedName>
</protein>
<proteinExistence type="predicted"/>
<keyword evidence="2" id="KW-1185">Reference proteome</keyword>
<dbReference type="OrthoDB" id="3425969at2"/>
<dbReference type="KEGG" id="sseo:D0Z67_27510"/>
<name>A0A4V1A079_STRSO</name>
<accession>A0A4V1A079</accession>
<dbReference type="EMBL" id="CP032229">
    <property type="protein sequence ID" value="QBJ93646.1"/>
    <property type="molecule type" value="Genomic_DNA"/>
</dbReference>
<sequence>MDRSRPRATALEAFSLTGRFGGLPNKRTLVFDQATGNLLATEEQLQGDTGKLGVRPYSVIAYTTVLTAERLR</sequence>